<evidence type="ECO:0000256" key="1">
    <source>
        <dbReference type="SAM" id="MobiDB-lite"/>
    </source>
</evidence>
<feature type="region of interest" description="Disordered" evidence="1">
    <location>
        <begin position="65"/>
        <end position="86"/>
    </location>
</feature>
<keyword evidence="3" id="KW-1185">Reference proteome</keyword>
<evidence type="ECO:0000313" key="2">
    <source>
        <dbReference type="EMBL" id="MBR0796239.1"/>
    </source>
</evidence>
<dbReference type="Proteomes" id="UP001315278">
    <property type="component" value="Unassembled WGS sequence"/>
</dbReference>
<organism evidence="2 3">
    <name type="scientific">Bradyrhizobium jicamae</name>
    <dbReference type="NCBI Taxonomy" id="280332"/>
    <lineage>
        <taxon>Bacteria</taxon>
        <taxon>Pseudomonadati</taxon>
        <taxon>Pseudomonadota</taxon>
        <taxon>Alphaproteobacteria</taxon>
        <taxon>Hyphomicrobiales</taxon>
        <taxon>Nitrobacteraceae</taxon>
        <taxon>Bradyrhizobium</taxon>
    </lineage>
</organism>
<proteinExistence type="predicted"/>
<dbReference type="RefSeq" id="WP_212400109.1">
    <property type="nucleotide sequence ID" value="NZ_JAFCJH010000010.1"/>
</dbReference>
<dbReference type="EMBL" id="JAFCJH010000010">
    <property type="protein sequence ID" value="MBR0796239.1"/>
    <property type="molecule type" value="Genomic_DNA"/>
</dbReference>
<evidence type="ECO:0000313" key="3">
    <source>
        <dbReference type="Proteomes" id="UP001315278"/>
    </source>
</evidence>
<gene>
    <name evidence="2" type="ORF">JQ615_12650</name>
</gene>
<protein>
    <submittedName>
        <fullName evidence="2">Uncharacterized protein</fullName>
    </submittedName>
</protein>
<sequence length="131" mass="14728">MNLRGRNIGIPPLAAVTGPIILDIPPLGKIFVPQETYVALYPLLISNNEADRERAFMLLKRQVEHDPDSHIQRPSTIAAGPRQRSPDWCPDCRDTAEIVHSCRPFGDCDTAVRLMRDPKRPVDEWGPNKGH</sequence>
<name>A0ABS5FHT7_9BRAD</name>
<accession>A0ABS5FHT7</accession>
<reference evidence="3" key="1">
    <citation type="journal article" date="2021" name="ISME J.">
        <title>Evolutionary origin and ecological implication of a unique nif island in free-living Bradyrhizobium lineages.</title>
        <authorList>
            <person name="Tao J."/>
        </authorList>
    </citation>
    <scope>NUCLEOTIDE SEQUENCE [LARGE SCALE GENOMIC DNA]</scope>
    <source>
        <strain evidence="3">SZCCT0434</strain>
    </source>
</reference>
<comment type="caution">
    <text evidence="2">The sequence shown here is derived from an EMBL/GenBank/DDBJ whole genome shotgun (WGS) entry which is preliminary data.</text>
</comment>